<keyword evidence="3" id="KW-0805">Transcription regulation</keyword>
<dbReference type="CDD" id="cd00609">
    <property type="entry name" value="AAT_like"/>
    <property type="match status" value="1"/>
</dbReference>
<name>D7CHK0_STRBB</name>
<dbReference type="GO" id="GO:0003677">
    <property type="term" value="F:DNA binding"/>
    <property type="evidence" value="ECO:0007669"/>
    <property type="project" value="UniProtKB-KW"/>
</dbReference>
<protein>
    <submittedName>
        <fullName evidence="7">Putative GntR-family transcriptional regulator</fullName>
    </submittedName>
</protein>
<dbReference type="CDD" id="cd07377">
    <property type="entry name" value="WHTH_GntR"/>
    <property type="match status" value="1"/>
</dbReference>
<organism evidence="7 8">
    <name type="scientific">Streptomyces bingchenggensis (strain BCW-1)</name>
    <dbReference type="NCBI Taxonomy" id="749414"/>
    <lineage>
        <taxon>Bacteria</taxon>
        <taxon>Bacillati</taxon>
        <taxon>Actinomycetota</taxon>
        <taxon>Actinomycetes</taxon>
        <taxon>Kitasatosporales</taxon>
        <taxon>Streptomycetaceae</taxon>
        <taxon>Streptomyces</taxon>
    </lineage>
</organism>
<keyword evidence="5" id="KW-0804">Transcription</keyword>
<dbReference type="Proteomes" id="UP000000377">
    <property type="component" value="Chromosome"/>
</dbReference>
<reference evidence="7 8" key="1">
    <citation type="journal article" date="2010" name="J. Bacteriol.">
        <title>Genome sequence of the milbemycin-producing bacterium Streptomyces bingchenggensis.</title>
        <authorList>
            <person name="Wang X.J."/>
            <person name="Yan Y.J."/>
            <person name="Zhang B."/>
            <person name="An J."/>
            <person name="Wang J.J."/>
            <person name="Tian J."/>
            <person name="Jiang L."/>
            <person name="Chen Y.H."/>
            <person name="Huang S.X."/>
            <person name="Yin M."/>
            <person name="Zhang J."/>
            <person name="Gao A.L."/>
            <person name="Liu C.X."/>
            <person name="Zhu Z.X."/>
            <person name="Xiang W.S."/>
        </authorList>
    </citation>
    <scope>NUCLEOTIDE SEQUENCE [LARGE SCALE GENOMIC DNA]</scope>
    <source>
        <strain evidence="7 8">BCW-1</strain>
    </source>
</reference>
<dbReference type="GO" id="GO:0003700">
    <property type="term" value="F:DNA-binding transcription factor activity"/>
    <property type="evidence" value="ECO:0007669"/>
    <property type="project" value="InterPro"/>
</dbReference>
<dbReference type="PRINTS" id="PR00035">
    <property type="entry name" value="HTHGNTR"/>
</dbReference>
<dbReference type="KEGG" id="sbh:SBI_03936"/>
<evidence type="ECO:0000256" key="2">
    <source>
        <dbReference type="ARBA" id="ARBA00022898"/>
    </source>
</evidence>
<evidence type="ECO:0000256" key="4">
    <source>
        <dbReference type="ARBA" id="ARBA00023125"/>
    </source>
</evidence>
<dbReference type="PROSITE" id="PS50949">
    <property type="entry name" value="HTH_GNTR"/>
    <property type="match status" value="1"/>
</dbReference>
<evidence type="ECO:0000256" key="1">
    <source>
        <dbReference type="ARBA" id="ARBA00005384"/>
    </source>
</evidence>
<evidence type="ECO:0000313" key="7">
    <source>
        <dbReference type="EMBL" id="ADI07057.1"/>
    </source>
</evidence>
<dbReference type="SUPFAM" id="SSF53383">
    <property type="entry name" value="PLP-dependent transferases"/>
    <property type="match status" value="1"/>
</dbReference>
<dbReference type="InterPro" id="IPR036388">
    <property type="entry name" value="WH-like_DNA-bd_sf"/>
</dbReference>
<dbReference type="Pfam" id="PF00392">
    <property type="entry name" value="GntR"/>
    <property type="match status" value="1"/>
</dbReference>
<evidence type="ECO:0000256" key="3">
    <source>
        <dbReference type="ARBA" id="ARBA00023015"/>
    </source>
</evidence>
<dbReference type="RefSeq" id="WP_014176531.1">
    <property type="nucleotide sequence ID" value="NC_016582.1"/>
</dbReference>
<evidence type="ECO:0000313" key="8">
    <source>
        <dbReference type="Proteomes" id="UP000000377"/>
    </source>
</evidence>
<proteinExistence type="inferred from homology"/>
<dbReference type="AlphaFoldDB" id="D7CHK0"/>
<evidence type="ECO:0000259" key="6">
    <source>
        <dbReference type="PROSITE" id="PS50949"/>
    </source>
</evidence>
<keyword evidence="4" id="KW-0238">DNA-binding</keyword>
<dbReference type="InterPro" id="IPR000524">
    <property type="entry name" value="Tscrpt_reg_HTH_GntR"/>
</dbReference>
<sequence length="469" mass="49501">MGDVSMTDVRMTDVRISAEQLVRVVGEWRRPGTPLVAALAEAVRDAVLDGRLRTGGRLPAERRLAAALGVSRGTLTAALTTLRDGGWVHTRHGSASTVRLPPAAAARIAPLSATGEAGAMDLRQAVPAAPRAAYQAAMLRAAERADPVLAQAGEPGPGLPELRSLIARRHTDEGLPTRPEQILVTSGARAALALLVAHLRPRVAAVEIPTYFGALPLLRGAGARLTGCRVTGDGWDLDQLDDAFRAARGGLAYLVPDFQNPTGALMTPRTRRAVAESAARHRVTVVADETMRDLDLREGAESGAAPPRIRRALLIGSAAKTVWGGLRIGWIRGPAGLIGELCRDPLCPPLAAAPMQQLVAAELLGDPMPVLLRRRAELRRQRDHLAGLLAGDDRWSFTVPPGGLALWLRLAGARADAVAARARALGVEVSPGPGFAADRTLTQYLRLPYTPPPSALDRVAAVLDAAYGP</sequence>
<dbReference type="STRING" id="749414.SBI_03936"/>
<dbReference type="SMART" id="SM00345">
    <property type="entry name" value="HTH_GNTR"/>
    <property type="match status" value="1"/>
</dbReference>
<dbReference type="InterPro" id="IPR051446">
    <property type="entry name" value="HTH_trans_reg/aminotransferase"/>
</dbReference>
<dbReference type="HOGENOM" id="CLU_017584_0_0_11"/>
<dbReference type="Pfam" id="PF00155">
    <property type="entry name" value="Aminotran_1_2"/>
    <property type="match status" value="1"/>
</dbReference>
<dbReference type="SUPFAM" id="SSF46785">
    <property type="entry name" value="Winged helix' DNA-binding domain"/>
    <property type="match status" value="1"/>
</dbReference>
<feature type="domain" description="HTH gntR-type" evidence="6">
    <location>
        <begin position="33"/>
        <end position="101"/>
    </location>
</feature>
<dbReference type="PATRIC" id="fig|749414.3.peg.4073"/>
<dbReference type="InterPro" id="IPR015424">
    <property type="entry name" value="PyrdxlP-dep_Trfase"/>
</dbReference>
<comment type="similarity">
    <text evidence="1">In the C-terminal section; belongs to the class-I pyridoxal-phosphate-dependent aminotransferase family.</text>
</comment>
<dbReference type="InterPro" id="IPR036390">
    <property type="entry name" value="WH_DNA-bd_sf"/>
</dbReference>
<dbReference type="PANTHER" id="PTHR46577">
    <property type="entry name" value="HTH-TYPE TRANSCRIPTIONAL REGULATORY PROTEIN GABR"/>
    <property type="match status" value="1"/>
</dbReference>
<dbReference type="eggNOG" id="COG1167">
    <property type="taxonomic scope" value="Bacteria"/>
</dbReference>
<dbReference type="PANTHER" id="PTHR46577:SF1">
    <property type="entry name" value="HTH-TYPE TRANSCRIPTIONAL REGULATORY PROTEIN GABR"/>
    <property type="match status" value="1"/>
</dbReference>
<keyword evidence="2" id="KW-0663">Pyridoxal phosphate</keyword>
<dbReference type="Gene3D" id="3.40.640.10">
    <property type="entry name" value="Type I PLP-dependent aspartate aminotransferase-like (Major domain)"/>
    <property type="match status" value="1"/>
</dbReference>
<evidence type="ECO:0000256" key="5">
    <source>
        <dbReference type="ARBA" id="ARBA00023163"/>
    </source>
</evidence>
<dbReference type="Gene3D" id="1.10.10.10">
    <property type="entry name" value="Winged helix-like DNA-binding domain superfamily/Winged helix DNA-binding domain"/>
    <property type="match status" value="1"/>
</dbReference>
<accession>D7CHK0</accession>
<gene>
    <name evidence="7" type="ordered locus">SBI_03936</name>
</gene>
<dbReference type="EMBL" id="CP002047">
    <property type="protein sequence ID" value="ADI07057.1"/>
    <property type="molecule type" value="Genomic_DNA"/>
</dbReference>
<keyword evidence="8" id="KW-1185">Reference proteome</keyword>
<dbReference type="GO" id="GO:0030170">
    <property type="term" value="F:pyridoxal phosphate binding"/>
    <property type="evidence" value="ECO:0007669"/>
    <property type="project" value="InterPro"/>
</dbReference>
<dbReference type="InterPro" id="IPR004839">
    <property type="entry name" value="Aminotransferase_I/II_large"/>
</dbReference>
<dbReference type="InterPro" id="IPR015421">
    <property type="entry name" value="PyrdxlP-dep_Trfase_major"/>
</dbReference>